<reference evidence="5" key="1">
    <citation type="submission" date="2023-07" db="EMBL/GenBank/DDBJ databases">
        <title>Genome content predicts the carbon catabolic preferences of heterotrophic bacteria.</title>
        <authorList>
            <person name="Gralka M."/>
        </authorList>
    </citation>
    <scope>NUCLEOTIDE SEQUENCE</scope>
    <source>
        <strain evidence="5">4G09</strain>
    </source>
</reference>
<dbReference type="EMBL" id="JAUYVT010000003">
    <property type="protein sequence ID" value="MDP2564169.1"/>
    <property type="molecule type" value="Genomic_DNA"/>
</dbReference>
<feature type="domain" description="Cadherin" evidence="3">
    <location>
        <begin position="75"/>
        <end position="179"/>
    </location>
</feature>
<accession>A0ABT9FBK4</accession>
<proteinExistence type="inferred from homology"/>
<evidence type="ECO:0000313" key="6">
    <source>
        <dbReference type="Proteomes" id="UP001177212"/>
    </source>
</evidence>
<dbReference type="PROSITE" id="PS51127">
    <property type="entry name" value="BIG1"/>
    <property type="match status" value="1"/>
</dbReference>
<dbReference type="Proteomes" id="UP001177212">
    <property type="component" value="Unassembled WGS sequence"/>
</dbReference>
<dbReference type="InterPro" id="IPR003344">
    <property type="entry name" value="Big_1_dom"/>
</dbReference>
<dbReference type="RefSeq" id="WP_305471507.1">
    <property type="nucleotide sequence ID" value="NZ_JAUYVT010000003.1"/>
</dbReference>
<evidence type="ECO:0000256" key="2">
    <source>
        <dbReference type="SAM" id="SignalP"/>
    </source>
</evidence>
<keyword evidence="2" id="KW-0732">Signal</keyword>
<dbReference type="PROSITE" id="PS50268">
    <property type="entry name" value="CADHERIN_2"/>
    <property type="match status" value="1"/>
</dbReference>
<evidence type="ECO:0000313" key="5">
    <source>
        <dbReference type="EMBL" id="MDP2564169.1"/>
    </source>
</evidence>
<comment type="similarity">
    <text evidence="1">Belongs to the intimin/invasin family.</text>
</comment>
<sequence length="1116" mass="116615">MPLMRLLGILLLSLLLTACGGGGSIEKSGTVGDTDTDTDTTTYTLTLQGYSQADATKSNSVTNTASLDLRATLKDNDGAVVAGKRITFTLADDIGVLNPDSALTQNDGIATIELSAGSEAGAGEVTATYNGDDETYTATFAFQSTGGQGDDTGVSGSTTLEVQIVDQNGDKFNSANPVTADNVGVVVATLKSDGVAVADKLISFNTNFTGVITPELGTAITDDSGEARVTLGSGVATGAGQVVASYAPASGTSVSNTAVFYSSGDGAAQDEAQFSVAIKLLTGCNADWDDNRSNVKLDPLSAASGCTVTNSISSSELGELFVEVTNEQSGEGSKNALVNIETNLGTILPSSGTALTDNFGIALLKLQPGNTGGAGTVTATALDESASLNFAVGIANLTLSVDNGLNTNDDGSVIPLKAGGSTVIEVTLTDEDGNLYLTATDVEFSSTCAIAGESVIDDSVKSSNGIATATYRATGCNIDDDVTITVETGGQNFTESTVIPVESSAVQSIQFVDVSETFIALPPGEGGLPTQSIVTFKLLDADNIASSQQRIDFKLTDSVGAANLTLTSGNTDNEGLVQTTVTSGIVPGPLVVKACYVSKDDVKALPEGDDLTCWVDDFQLCQTDPSNEICPEGTLNLIPLSEQISSVSAQLTLASGVTDQNSFDLSPTTFNTNSLYYNGIITDLTVFFGDQFNNYNGDGVEATVLSEAGVVGSSSNEETCKTTDATCVVTWRSQGDRPFEDYKWGNRIGDIDGNASTTEGINPKTGQINCDPYFGAAAPCINGITRAKNDENGVVMGGRVSVLAVTKGQENFVDEQSTDDIKRTNGLFDIGEYYASYDLPEAFIDHNENNSFDKADCSDARGDDYDPVSDACSELNSRGGHNETWRDLDNDGIYDAADGLYNGLLCSEAANAAGECSRELVEVRKKIELVMSGDEPYVRFSVVKTDALPAPFEVFVPADCSSSVSGNRTFVELEESDVTERCDVAAIDLSVNNVEIDNPDFDPNDPDETDPETLTVDIGLTSMAVRIHYTDEFGNPLPANTVVSLTTSNGDLSIISHSETIPNTNTDKPMYSDVLISRETDGNDQTSGVLSITFEFENQLGASKTVSTGITIFDDV</sequence>
<dbReference type="InterPro" id="IPR002126">
    <property type="entry name" value="Cadherin-like_dom"/>
</dbReference>
<dbReference type="SUPFAM" id="SSF49373">
    <property type="entry name" value="Invasin/intimin cell-adhesion fragments"/>
    <property type="match status" value="4"/>
</dbReference>
<feature type="domain" description="Big-1" evidence="4">
    <location>
        <begin position="50"/>
        <end position="141"/>
    </location>
</feature>
<dbReference type="InterPro" id="IPR008964">
    <property type="entry name" value="Invasin/intimin_cell_adhesion"/>
</dbReference>
<name>A0ABT9FBK4_9GAMM</name>
<dbReference type="PROSITE" id="PS51257">
    <property type="entry name" value="PROKAR_LIPOPROTEIN"/>
    <property type="match status" value="1"/>
</dbReference>
<evidence type="ECO:0000256" key="1">
    <source>
        <dbReference type="ARBA" id="ARBA00010116"/>
    </source>
</evidence>
<protein>
    <submittedName>
        <fullName evidence="5">Invasin domain 3-containing protein</fullName>
    </submittedName>
</protein>
<organism evidence="5 6">
    <name type="scientific">Pseudoalteromonas marina</name>
    <dbReference type="NCBI Taxonomy" id="267375"/>
    <lineage>
        <taxon>Bacteria</taxon>
        <taxon>Pseudomonadati</taxon>
        <taxon>Pseudomonadota</taxon>
        <taxon>Gammaproteobacteria</taxon>
        <taxon>Alteromonadales</taxon>
        <taxon>Pseudoalteromonadaceae</taxon>
        <taxon>Pseudoalteromonas</taxon>
    </lineage>
</organism>
<keyword evidence="6" id="KW-1185">Reference proteome</keyword>
<feature type="chain" id="PRO_5045055415" evidence="2">
    <location>
        <begin position="19"/>
        <end position="1116"/>
    </location>
</feature>
<gene>
    <name evidence="5" type="ORF">Q8W34_05960</name>
</gene>
<dbReference type="InterPro" id="IPR013783">
    <property type="entry name" value="Ig-like_fold"/>
</dbReference>
<dbReference type="Gene3D" id="2.60.40.10">
    <property type="entry name" value="Immunoglobulins"/>
    <property type="match status" value="3"/>
</dbReference>
<evidence type="ECO:0000259" key="3">
    <source>
        <dbReference type="PROSITE" id="PS50268"/>
    </source>
</evidence>
<comment type="caution">
    <text evidence="5">The sequence shown here is derived from an EMBL/GenBank/DDBJ whole genome shotgun (WGS) entry which is preliminary data.</text>
</comment>
<feature type="signal peptide" evidence="2">
    <location>
        <begin position="1"/>
        <end position="18"/>
    </location>
</feature>
<evidence type="ECO:0000259" key="4">
    <source>
        <dbReference type="PROSITE" id="PS51127"/>
    </source>
</evidence>